<evidence type="ECO:0000256" key="7">
    <source>
        <dbReference type="ARBA" id="ARBA00024343"/>
    </source>
</evidence>
<dbReference type="Proteomes" id="UP000886595">
    <property type="component" value="Unassembled WGS sequence"/>
</dbReference>
<evidence type="ECO:0000256" key="4">
    <source>
        <dbReference type="ARBA" id="ARBA00023159"/>
    </source>
</evidence>
<evidence type="ECO:0000256" key="5">
    <source>
        <dbReference type="ARBA" id="ARBA00023163"/>
    </source>
</evidence>
<dbReference type="InterPro" id="IPR001471">
    <property type="entry name" value="AP2/ERF_dom"/>
</dbReference>
<evidence type="ECO:0000256" key="2">
    <source>
        <dbReference type="ARBA" id="ARBA00023015"/>
    </source>
</evidence>
<dbReference type="InterPro" id="IPR051032">
    <property type="entry name" value="AP2/ERF_TF_ERF_subfamily"/>
</dbReference>
<evidence type="ECO:0000256" key="3">
    <source>
        <dbReference type="ARBA" id="ARBA00023125"/>
    </source>
</evidence>
<evidence type="ECO:0000259" key="9">
    <source>
        <dbReference type="PROSITE" id="PS51032"/>
    </source>
</evidence>
<feature type="compositionally biased region" description="Low complexity" evidence="8">
    <location>
        <begin position="145"/>
        <end position="154"/>
    </location>
</feature>
<dbReference type="Pfam" id="PF00847">
    <property type="entry name" value="AP2"/>
    <property type="match status" value="1"/>
</dbReference>
<dbReference type="EMBL" id="JAAMPC010000008">
    <property type="protein sequence ID" value="KAG2299990.1"/>
    <property type="molecule type" value="Genomic_DNA"/>
</dbReference>
<dbReference type="AlphaFoldDB" id="A0A8X7S4W6"/>
<dbReference type="PROSITE" id="PS51032">
    <property type="entry name" value="AP2_ERF"/>
    <property type="match status" value="1"/>
</dbReference>
<dbReference type="GO" id="GO:0003677">
    <property type="term" value="F:DNA binding"/>
    <property type="evidence" value="ECO:0007669"/>
    <property type="project" value="UniProtKB-KW"/>
</dbReference>
<name>A0A8X7S4W6_BRACI</name>
<sequence length="227" mass="25378">MEASLPKYTGVRKRKWGKWVAEIRLPNSRERIWLGSFDSAEKAARAFDAAIYCLRGPGARFNFPDNPPEIPGGRSLTPQQIQVVANRFACEEPLPPPPQPQQQQQPPSPHGDKTEEGGGIPARGETSGGSGGPTLGQVGGDSNNHEGNSNTNSNDTTPYWPFMWEENLMVPTTSEEFGTYFMDDDYTNLYFPSTQEPQHELSSDFYYDGAYVAEDDYSHYSINLWNF</sequence>
<dbReference type="GO" id="GO:0005634">
    <property type="term" value="C:nucleus"/>
    <property type="evidence" value="ECO:0007669"/>
    <property type="project" value="UniProtKB-SubCell"/>
</dbReference>
<reference evidence="10 11" key="1">
    <citation type="submission" date="2020-02" db="EMBL/GenBank/DDBJ databases">
        <authorList>
            <person name="Ma Q."/>
            <person name="Huang Y."/>
            <person name="Song X."/>
            <person name="Pei D."/>
        </authorList>
    </citation>
    <scope>NUCLEOTIDE SEQUENCE [LARGE SCALE GENOMIC DNA]</scope>
    <source>
        <strain evidence="10">Sxm20200214</strain>
        <tissue evidence="10">Leaf</tissue>
    </source>
</reference>
<dbReference type="PRINTS" id="PR00367">
    <property type="entry name" value="ETHRSPELEMNT"/>
</dbReference>
<gene>
    <name evidence="10" type="ORF">Bca52824_036462</name>
</gene>
<dbReference type="FunFam" id="3.30.730.10:FF:000001">
    <property type="entry name" value="Ethylene-responsive transcription factor 2"/>
    <property type="match status" value="1"/>
</dbReference>
<dbReference type="InterPro" id="IPR016177">
    <property type="entry name" value="DNA-bd_dom_sf"/>
</dbReference>
<keyword evidence="6" id="KW-0539">Nucleus</keyword>
<dbReference type="InterPro" id="IPR036955">
    <property type="entry name" value="AP2/ERF_dom_sf"/>
</dbReference>
<keyword evidence="5" id="KW-0804">Transcription</keyword>
<proteinExistence type="inferred from homology"/>
<evidence type="ECO:0000256" key="8">
    <source>
        <dbReference type="SAM" id="MobiDB-lite"/>
    </source>
</evidence>
<protein>
    <recommendedName>
        <fullName evidence="9">AP2/ERF domain-containing protein</fullName>
    </recommendedName>
</protein>
<dbReference type="OrthoDB" id="1918918at2759"/>
<comment type="subcellular location">
    <subcellularLocation>
        <location evidence="1">Nucleus</location>
    </subcellularLocation>
</comment>
<evidence type="ECO:0000313" key="11">
    <source>
        <dbReference type="Proteomes" id="UP000886595"/>
    </source>
</evidence>
<dbReference type="CDD" id="cd00018">
    <property type="entry name" value="AP2"/>
    <property type="match status" value="1"/>
</dbReference>
<dbReference type="PANTHER" id="PTHR31985">
    <property type="entry name" value="ETHYLENE-RESPONSIVE TRANSCRIPTION FACTOR ERF042-RELATED"/>
    <property type="match status" value="1"/>
</dbReference>
<accession>A0A8X7S4W6</accession>
<dbReference type="PANTHER" id="PTHR31985:SF287">
    <property type="entry name" value="ETHYLENE-RESPONSIVE TRANSCRIPTION FACTOR ERF016"/>
    <property type="match status" value="1"/>
</dbReference>
<comment type="similarity">
    <text evidence="7">Belongs to the AP2/ERF transcription factor family. ERF subfamily.</text>
</comment>
<evidence type="ECO:0000256" key="6">
    <source>
        <dbReference type="ARBA" id="ARBA00023242"/>
    </source>
</evidence>
<organism evidence="10 11">
    <name type="scientific">Brassica carinata</name>
    <name type="common">Ethiopian mustard</name>
    <name type="synonym">Abyssinian cabbage</name>
    <dbReference type="NCBI Taxonomy" id="52824"/>
    <lineage>
        <taxon>Eukaryota</taxon>
        <taxon>Viridiplantae</taxon>
        <taxon>Streptophyta</taxon>
        <taxon>Embryophyta</taxon>
        <taxon>Tracheophyta</taxon>
        <taxon>Spermatophyta</taxon>
        <taxon>Magnoliopsida</taxon>
        <taxon>eudicotyledons</taxon>
        <taxon>Gunneridae</taxon>
        <taxon>Pentapetalae</taxon>
        <taxon>rosids</taxon>
        <taxon>malvids</taxon>
        <taxon>Brassicales</taxon>
        <taxon>Brassicaceae</taxon>
        <taxon>Brassiceae</taxon>
        <taxon>Brassica</taxon>
    </lineage>
</organism>
<dbReference type="SMART" id="SM00380">
    <property type="entry name" value="AP2"/>
    <property type="match status" value="1"/>
</dbReference>
<keyword evidence="11" id="KW-1185">Reference proteome</keyword>
<dbReference type="SUPFAM" id="SSF54171">
    <property type="entry name" value="DNA-binding domain"/>
    <property type="match status" value="1"/>
</dbReference>
<keyword evidence="3" id="KW-0238">DNA-binding</keyword>
<keyword evidence="4" id="KW-0010">Activator</keyword>
<comment type="caution">
    <text evidence="10">The sequence shown here is derived from an EMBL/GenBank/DDBJ whole genome shotgun (WGS) entry which is preliminary data.</text>
</comment>
<feature type="compositionally biased region" description="Gly residues" evidence="8">
    <location>
        <begin position="117"/>
        <end position="139"/>
    </location>
</feature>
<dbReference type="Gene3D" id="3.30.730.10">
    <property type="entry name" value="AP2/ERF domain"/>
    <property type="match status" value="1"/>
</dbReference>
<evidence type="ECO:0000256" key="1">
    <source>
        <dbReference type="ARBA" id="ARBA00004123"/>
    </source>
</evidence>
<feature type="region of interest" description="Disordered" evidence="8">
    <location>
        <begin position="90"/>
        <end position="158"/>
    </location>
</feature>
<keyword evidence="2" id="KW-0805">Transcription regulation</keyword>
<dbReference type="GO" id="GO:0003700">
    <property type="term" value="F:DNA-binding transcription factor activity"/>
    <property type="evidence" value="ECO:0007669"/>
    <property type="project" value="InterPro"/>
</dbReference>
<feature type="domain" description="AP2/ERF" evidence="9">
    <location>
        <begin position="7"/>
        <end position="64"/>
    </location>
</feature>
<evidence type="ECO:0000313" key="10">
    <source>
        <dbReference type="EMBL" id="KAG2299990.1"/>
    </source>
</evidence>